<reference evidence="2 3" key="1">
    <citation type="submission" date="2024-07" db="EMBL/GenBank/DDBJ databases">
        <title>Marimonas sp.nov., isolated from tidal-flat sediment.</title>
        <authorList>
            <person name="Jayan J.N."/>
            <person name="Lee S.S."/>
        </authorList>
    </citation>
    <scope>NUCLEOTIDE SEQUENCE [LARGE SCALE GENOMIC DNA]</scope>
    <source>
        <strain evidence="2 3">MJW-29</strain>
    </source>
</reference>
<keyword evidence="3" id="KW-1185">Reference proteome</keyword>
<sequence>MKKRVLLAASVGLFASSVLASDLDVRILRGSVQLGGSFTVAIKSENPLPQGARCILELPEPFALHVQQASETCAALEITQHYRPILDANGYAIPSEQVPAVIRVLGPEGDELGTVETMFPYNNQFSELRIVIKGVRNPVSVGQTFEAVVQGAGQPIDPSLMCRWNTYGPVNFEPTSDNACIGKLTVLAPTGRDADMDVEIVNLTDMHAVGYAIASMIVE</sequence>
<dbReference type="EMBL" id="JBFNXX010000046">
    <property type="protein sequence ID" value="MEW9922323.1"/>
    <property type="molecule type" value="Genomic_DNA"/>
</dbReference>
<accession>A0ABV3RUU2</accession>
<keyword evidence="1" id="KW-0732">Signal</keyword>
<organism evidence="2 3">
    <name type="scientific">Sulfitobacter sediminis</name>
    <dbReference type="NCBI Taxonomy" id="3234186"/>
    <lineage>
        <taxon>Bacteria</taxon>
        <taxon>Pseudomonadati</taxon>
        <taxon>Pseudomonadota</taxon>
        <taxon>Alphaproteobacteria</taxon>
        <taxon>Rhodobacterales</taxon>
        <taxon>Roseobacteraceae</taxon>
        <taxon>Sulfitobacter</taxon>
    </lineage>
</organism>
<evidence type="ECO:0000313" key="2">
    <source>
        <dbReference type="EMBL" id="MEW9922323.1"/>
    </source>
</evidence>
<evidence type="ECO:0000313" key="3">
    <source>
        <dbReference type="Proteomes" id="UP001556098"/>
    </source>
</evidence>
<name>A0ABV3RUU2_9RHOB</name>
<feature type="signal peptide" evidence="1">
    <location>
        <begin position="1"/>
        <end position="20"/>
    </location>
</feature>
<proteinExistence type="predicted"/>
<dbReference type="Proteomes" id="UP001556098">
    <property type="component" value="Unassembled WGS sequence"/>
</dbReference>
<feature type="chain" id="PRO_5045060503" evidence="1">
    <location>
        <begin position="21"/>
        <end position="219"/>
    </location>
</feature>
<protein>
    <submittedName>
        <fullName evidence="2">Uncharacterized protein</fullName>
    </submittedName>
</protein>
<evidence type="ECO:0000256" key="1">
    <source>
        <dbReference type="SAM" id="SignalP"/>
    </source>
</evidence>
<dbReference type="RefSeq" id="WP_367880017.1">
    <property type="nucleotide sequence ID" value="NZ_JBFNXX010000046.1"/>
</dbReference>
<gene>
    <name evidence="2" type="ORF">AB2B41_22215</name>
</gene>
<comment type="caution">
    <text evidence="2">The sequence shown here is derived from an EMBL/GenBank/DDBJ whole genome shotgun (WGS) entry which is preliminary data.</text>
</comment>